<comment type="subcellular location">
    <subcellularLocation>
        <location evidence="7">Cytoplasm</location>
    </subcellularLocation>
</comment>
<keyword evidence="4 7" id="KW-0369">Histidine metabolism</keyword>
<accession>A0A7H2BHV2</accession>
<evidence type="ECO:0000256" key="6">
    <source>
        <dbReference type="ARBA" id="ARBA00023004"/>
    </source>
</evidence>
<dbReference type="GO" id="GO:0019556">
    <property type="term" value="P:L-histidine catabolic process to glutamate and formamide"/>
    <property type="evidence" value="ECO:0007669"/>
    <property type="project" value="UniProtKB-UniRule"/>
</dbReference>
<dbReference type="InterPro" id="IPR005920">
    <property type="entry name" value="HutI"/>
</dbReference>
<dbReference type="RefSeq" id="WP_190616760.1">
    <property type="nucleotide sequence ID" value="NZ_CP061538.1"/>
</dbReference>
<evidence type="ECO:0000313" key="10">
    <source>
        <dbReference type="Proteomes" id="UP000516421"/>
    </source>
</evidence>
<dbReference type="Gene3D" id="3.20.20.140">
    <property type="entry name" value="Metal-dependent hydrolases"/>
    <property type="match status" value="1"/>
</dbReference>
<dbReference type="GO" id="GO:0005737">
    <property type="term" value="C:cytoplasm"/>
    <property type="evidence" value="ECO:0007669"/>
    <property type="project" value="UniProtKB-SubCell"/>
</dbReference>
<name>A0A7H2BHV2_9MICC</name>
<feature type="binding site" evidence="7">
    <location>
        <position position="71"/>
    </location>
    <ligand>
        <name>Zn(2+)</name>
        <dbReference type="ChEBI" id="CHEBI:29105"/>
    </ligand>
</feature>
<evidence type="ECO:0000256" key="7">
    <source>
        <dbReference type="HAMAP-Rule" id="MF_00372"/>
    </source>
</evidence>
<feature type="binding site" evidence="7">
    <location>
        <position position="138"/>
    </location>
    <ligand>
        <name>N-formimidoyl-L-glutamate</name>
        <dbReference type="ChEBI" id="CHEBI:58928"/>
    </ligand>
</feature>
<dbReference type="EC" id="3.5.2.7" evidence="1 7"/>
<reference evidence="9 10" key="1">
    <citation type="submission" date="2020-09" db="EMBL/GenBank/DDBJ databases">
        <title>Investigation of environmental microbe.</title>
        <authorList>
            <person name="Ou Y."/>
            <person name="Kang Q."/>
        </authorList>
    </citation>
    <scope>NUCLEOTIDE SEQUENCE [LARGE SCALE GENOMIC DNA]</scope>
    <source>
        <strain evidence="9 10">KJZ-9</strain>
    </source>
</reference>
<feature type="binding site" evidence="7">
    <location>
        <position position="302"/>
    </location>
    <ligand>
        <name>Fe(3+)</name>
        <dbReference type="ChEBI" id="CHEBI:29034"/>
    </ligand>
</feature>
<dbReference type="InterPro" id="IPR032466">
    <property type="entry name" value="Metal_Hydrolase"/>
</dbReference>
<evidence type="ECO:0000313" key="9">
    <source>
        <dbReference type="EMBL" id="QNV39248.1"/>
    </source>
</evidence>
<dbReference type="GO" id="GO:0005506">
    <property type="term" value="F:iron ion binding"/>
    <property type="evidence" value="ECO:0007669"/>
    <property type="project" value="UniProtKB-UniRule"/>
</dbReference>
<dbReference type="UniPathway" id="UPA00379">
    <property type="reaction ID" value="UER00551"/>
</dbReference>
<feature type="binding site" evidence="7">
    <location>
        <position position="304"/>
    </location>
    <ligand>
        <name>N-formimidoyl-L-glutamate</name>
        <dbReference type="ChEBI" id="CHEBI:58928"/>
    </ligand>
</feature>
<dbReference type="NCBIfam" id="TIGR01224">
    <property type="entry name" value="hutI"/>
    <property type="match status" value="1"/>
</dbReference>
<feature type="domain" description="Amidohydrolase-related" evidence="8">
    <location>
        <begin position="63"/>
        <end position="389"/>
    </location>
</feature>
<dbReference type="GO" id="GO:0008270">
    <property type="term" value="F:zinc ion binding"/>
    <property type="evidence" value="ECO:0007669"/>
    <property type="project" value="UniProtKB-UniRule"/>
</dbReference>
<feature type="binding site" evidence="7">
    <location>
        <position position="228"/>
    </location>
    <ligand>
        <name>Zn(2+)</name>
        <dbReference type="ChEBI" id="CHEBI:29105"/>
    </ligand>
</feature>
<feature type="binding site" evidence="7">
    <location>
        <position position="80"/>
    </location>
    <ligand>
        <name>4-imidazolone-5-propanoate</name>
        <dbReference type="ChEBI" id="CHEBI:77893"/>
    </ligand>
</feature>
<comment type="function">
    <text evidence="7">Catalyzes the hydrolytic cleavage of the carbon-nitrogen bond in imidazolone-5-propanoate to yield N-formimidoyl-L-glutamate. It is the third step in the universal histidine degradation pathway.</text>
</comment>
<dbReference type="KEGG" id="rama:IDM48_07470"/>
<keyword evidence="2 7" id="KW-0479">Metal-binding</keyword>
<feature type="binding site" evidence="7">
    <location>
        <position position="138"/>
    </location>
    <ligand>
        <name>4-imidazolone-5-propanoate</name>
        <dbReference type="ChEBI" id="CHEBI:77893"/>
    </ligand>
</feature>
<sequence length="400" mass="42707">MASSQLFTNIKTLVTNDPAVDNGSLGIIEDAAFIVDEGKIAWVGSAGQAPDADQQFDVDGRAVLPGFVESHSHLVFQGDRSVEFAARMEGKKYEAGGIRTTIEKTRSATDQQLKTNIQRYMNEYLRQGTTTVEVKSGYGQSAASEVQGVKVAATCTDEVTLLAAHVAPEEYAGRQDEYVQMAIDEMIPLAANYAKWIDVFCEKGAFTEEQSRAILTAGVQHGLVPRVHGNQLTYGSGVLLAVEFDAASVDHVVYLSDADVDALANSNTVATVLPGADFSTRNDYPNARRLLDAGVTVALGADCNPGTSFTTSIPFCIAIAVRDLKMSPNEAVWAATAGGAQALRRDDIGRISPGARANFMALDAPNHLHLAYRPGVPLVSGVWKDGTLTHGSSRLQENNA</sequence>
<dbReference type="InterPro" id="IPR011059">
    <property type="entry name" value="Metal-dep_hydrolase_composite"/>
</dbReference>
<feature type="binding site" evidence="7">
    <location>
        <position position="307"/>
    </location>
    <ligand>
        <name>4-imidazolone-5-propanoate</name>
        <dbReference type="ChEBI" id="CHEBI:77893"/>
    </ligand>
</feature>
<dbReference type="EMBL" id="CP061538">
    <property type="protein sequence ID" value="QNV39248.1"/>
    <property type="molecule type" value="Genomic_DNA"/>
</dbReference>
<dbReference type="PANTHER" id="PTHR42752:SF1">
    <property type="entry name" value="IMIDAZOLONEPROPIONASE-RELATED"/>
    <property type="match status" value="1"/>
</dbReference>
<evidence type="ECO:0000256" key="4">
    <source>
        <dbReference type="ARBA" id="ARBA00022808"/>
    </source>
</evidence>
<feature type="binding site" evidence="7">
    <location>
        <position position="306"/>
    </location>
    <ligand>
        <name>N-formimidoyl-L-glutamate</name>
        <dbReference type="ChEBI" id="CHEBI:58928"/>
    </ligand>
</feature>
<organism evidence="9 10">
    <name type="scientific">Rothia amarae</name>
    <dbReference type="NCBI Taxonomy" id="169480"/>
    <lineage>
        <taxon>Bacteria</taxon>
        <taxon>Bacillati</taxon>
        <taxon>Actinomycetota</taxon>
        <taxon>Actinomycetes</taxon>
        <taxon>Micrococcales</taxon>
        <taxon>Micrococcaceae</taxon>
        <taxon>Rothia</taxon>
    </lineage>
</organism>
<dbReference type="PANTHER" id="PTHR42752">
    <property type="entry name" value="IMIDAZOLONEPROPIONASE"/>
    <property type="match status" value="1"/>
</dbReference>
<keyword evidence="3 7" id="KW-0378">Hydrolase</keyword>
<evidence type="ECO:0000256" key="2">
    <source>
        <dbReference type="ARBA" id="ARBA00022723"/>
    </source>
</evidence>
<comment type="catalytic activity">
    <reaction evidence="7">
        <text>4-imidazolone-5-propanoate + H2O = N-formimidoyl-L-glutamate</text>
        <dbReference type="Rhea" id="RHEA:23660"/>
        <dbReference type="ChEBI" id="CHEBI:15377"/>
        <dbReference type="ChEBI" id="CHEBI:58928"/>
        <dbReference type="ChEBI" id="CHEBI:77893"/>
        <dbReference type="EC" id="3.5.2.7"/>
    </reaction>
</comment>
<dbReference type="GO" id="GO:0019557">
    <property type="term" value="P:L-histidine catabolic process to glutamate and formate"/>
    <property type="evidence" value="ECO:0007669"/>
    <property type="project" value="UniProtKB-UniPathway"/>
</dbReference>
<dbReference type="HAMAP" id="MF_00372">
    <property type="entry name" value="HutI"/>
    <property type="match status" value="1"/>
</dbReference>
<keyword evidence="5 7" id="KW-0862">Zinc</keyword>
<protein>
    <recommendedName>
        <fullName evidence="1 7">Imidazolonepropionase</fullName>
        <ecNumber evidence="1 7">3.5.2.7</ecNumber>
    </recommendedName>
    <alternativeName>
        <fullName evidence="7">Imidazolone-5-propionate hydrolase</fullName>
    </alternativeName>
</protein>
<dbReference type="Gene3D" id="2.30.40.10">
    <property type="entry name" value="Urease, subunit C, domain 1"/>
    <property type="match status" value="1"/>
</dbReference>
<evidence type="ECO:0000256" key="3">
    <source>
        <dbReference type="ARBA" id="ARBA00022801"/>
    </source>
</evidence>
<gene>
    <name evidence="7" type="primary">hutI</name>
    <name evidence="9" type="ORF">IDM48_07470</name>
</gene>
<dbReference type="Pfam" id="PF01979">
    <property type="entry name" value="Amidohydro_1"/>
    <property type="match status" value="1"/>
</dbReference>
<feature type="binding site" evidence="7">
    <location>
        <position position="231"/>
    </location>
    <ligand>
        <name>4-imidazolone-5-propanoate</name>
        <dbReference type="ChEBI" id="CHEBI:77893"/>
    </ligand>
</feature>
<feature type="binding site" evidence="7">
    <location>
        <position position="165"/>
    </location>
    <ligand>
        <name>4-imidazolone-5-propanoate</name>
        <dbReference type="ChEBI" id="CHEBI:77893"/>
    </ligand>
</feature>
<proteinExistence type="inferred from homology"/>
<feature type="binding site" evidence="7">
    <location>
        <position position="73"/>
    </location>
    <ligand>
        <name>Zn(2+)</name>
        <dbReference type="ChEBI" id="CHEBI:29105"/>
    </ligand>
</feature>
<evidence type="ECO:0000259" key="8">
    <source>
        <dbReference type="Pfam" id="PF01979"/>
    </source>
</evidence>
<feature type="binding site" evidence="7">
    <location>
        <position position="71"/>
    </location>
    <ligand>
        <name>Fe(3+)</name>
        <dbReference type="ChEBI" id="CHEBI:29034"/>
    </ligand>
</feature>
<comment type="pathway">
    <text evidence="7">Amino-acid degradation; L-histidine degradation into L-glutamate; N-formimidoyl-L-glutamate from L-histidine: step 3/3.</text>
</comment>
<dbReference type="InterPro" id="IPR006680">
    <property type="entry name" value="Amidohydro-rel"/>
</dbReference>
<comment type="similarity">
    <text evidence="7">Belongs to the metallo-dependent hydrolases superfamily. HutI family.</text>
</comment>
<feature type="binding site" evidence="7">
    <location>
        <position position="73"/>
    </location>
    <ligand>
        <name>Fe(3+)</name>
        <dbReference type="ChEBI" id="CHEBI:29034"/>
    </ligand>
</feature>
<comment type="cofactor">
    <cofactor evidence="7">
        <name>Zn(2+)</name>
        <dbReference type="ChEBI" id="CHEBI:29105"/>
    </cofactor>
    <cofactor evidence="7">
        <name>Fe(3+)</name>
        <dbReference type="ChEBI" id="CHEBI:29034"/>
    </cofactor>
    <text evidence="7">Binds 1 zinc or iron ion per subunit.</text>
</comment>
<evidence type="ECO:0000256" key="1">
    <source>
        <dbReference type="ARBA" id="ARBA00012864"/>
    </source>
</evidence>
<dbReference type="SUPFAM" id="SSF51338">
    <property type="entry name" value="Composite domain of metallo-dependent hydrolases"/>
    <property type="match status" value="2"/>
</dbReference>
<evidence type="ECO:0000256" key="5">
    <source>
        <dbReference type="ARBA" id="ARBA00022833"/>
    </source>
</evidence>
<dbReference type="Proteomes" id="UP000516421">
    <property type="component" value="Chromosome"/>
</dbReference>
<keyword evidence="10" id="KW-1185">Reference proteome</keyword>
<keyword evidence="6 7" id="KW-0408">Iron</keyword>
<dbReference type="SUPFAM" id="SSF51556">
    <property type="entry name" value="Metallo-dependent hydrolases"/>
    <property type="match status" value="1"/>
</dbReference>
<dbReference type="AlphaFoldDB" id="A0A7H2BHV2"/>
<feature type="binding site" evidence="7">
    <location>
        <position position="228"/>
    </location>
    <ligand>
        <name>Fe(3+)</name>
        <dbReference type="ChEBI" id="CHEBI:29034"/>
    </ligand>
</feature>
<dbReference type="GO" id="GO:0050480">
    <property type="term" value="F:imidazolonepropionase activity"/>
    <property type="evidence" value="ECO:0007669"/>
    <property type="project" value="UniProtKB-UniRule"/>
</dbReference>
<feature type="binding site" evidence="7">
    <location>
        <position position="302"/>
    </location>
    <ligand>
        <name>Zn(2+)</name>
        <dbReference type="ChEBI" id="CHEBI:29105"/>
    </ligand>
</feature>
<keyword evidence="7" id="KW-0963">Cytoplasm</keyword>